<gene>
    <name evidence="3" type="ORF">RRF57_012240</name>
</gene>
<feature type="domain" description="TauD/TfdA-like" evidence="2">
    <location>
        <begin position="94"/>
        <end position="379"/>
    </location>
</feature>
<accession>A0AAN7UZ97</accession>
<keyword evidence="1" id="KW-0560">Oxidoreductase</keyword>
<dbReference type="InterPro" id="IPR050411">
    <property type="entry name" value="AlphaKG_dependent_hydroxylases"/>
</dbReference>
<comment type="caution">
    <text evidence="3">The sequence shown here is derived from an EMBL/GenBank/DDBJ whole genome shotgun (WGS) entry which is preliminary data.</text>
</comment>
<dbReference type="EMBL" id="JAWHQM010000072">
    <property type="protein sequence ID" value="KAK5636528.1"/>
    <property type="molecule type" value="Genomic_DNA"/>
</dbReference>
<protein>
    <recommendedName>
        <fullName evidence="2">TauD/TfdA-like domain-containing protein</fullName>
    </recommendedName>
</protein>
<evidence type="ECO:0000256" key="1">
    <source>
        <dbReference type="ARBA" id="ARBA00023002"/>
    </source>
</evidence>
<dbReference type="InterPro" id="IPR003819">
    <property type="entry name" value="TauD/TfdA-like"/>
</dbReference>
<sequence>MGDFQVAGPVLAHNLSNVGLSVPLHASARSDPTQDSLVDLPSGYPSRACNSFAWSKADFVGEASYVYRLSAAEVAELRRAKDDFKARELDGNLVNQDNFLLPNLGPKLRKIGDDIYNGKGFHVIRGLEPGDYSVEDLAIIRLGVQVYIADQCGRQDHRGNMLGILTDLSRKQARSLHGTVHIVADNSSEIKLGHHRHSTSAIVGTSHATQDWLSQLIKIVTCQTFHNEEAGDVISWLTRGTSKAGGRCILAPVYTIYNILAAHRPDVIRTLSKSDWPIALPRFQCRPLLFYHDGRVIMNFSRAPLLGSATHPRPGHLPQLNDRQCEALDLVETIARALQMEIKTRSGDMHFINNFTILHRREGFVDGALPDEKRHLVRMRLRSSSMGWSIPESLHQEWTDAFAENGPKTWHLEPMPGDAFPLRKYTN</sequence>
<dbReference type="Proteomes" id="UP001305414">
    <property type="component" value="Unassembled WGS sequence"/>
</dbReference>
<dbReference type="SUPFAM" id="SSF51197">
    <property type="entry name" value="Clavaminate synthase-like"/>
    <property type="match status" value="1"/>
</dbReference>
<dbReference type="InterPro" id="IPR042098">
    <property type="entry name" value="TauD-like_sf"/>
</dbReference>
<evidence type="ECO:0000313" key="4">
    <source>
        <dbReference type="Proteomes" id="UP001305414"/>
    </source>
</evidence>
<organism evidence="3 4">
    <name type="scientific">Xylaria bambusicola</name>
    <dbReference type="NCBI Taxonomy" id="326684"/>
    <lineage>
        <taxon>Eukaryota</taxon>
        <taxon>Fungi</taxon>
        <taxon>Dikarya</taxon>
        <taxon>Ascomycota</taxon>
        <taxon>Pezizomycotina</taxon>
        <taxon>Sordariomycetes</taxon>
        <taxon>Xylariomycetidae</taxon>
        <taxon>Xylariales</taxon>
        <taxon>Xylariaceae</taxon>
        <taxon>Xylaria</taxon>
    </lineage>
</organism>
<dbReference type="Pfam" id="PF02668">
    <property type="entry name" value="TauD"/>
    <property type="match status" value="1"/>
</dbReference>
<dbReference type="PANTHER" id="PTHR10696:SF49">
    <property type="entry name" value="TAUD_TFDA-LIKE DOMAIN-CONTAINING PROTEIN"/>
    <property type="match status" value="1"/>
</dbReference>
<dbReference type="GO" id="GO:0016491">
    <property type="term" value="F:oxidoreductase activity"/>
    <property type="evidence" value="ECO:0007669"/>
    <property type="project" value="UniProtKB-KW"/>
</dbReference>
<proteinExistence type="predicted"/>
<reference evidence="3 4" key="1">
    <citation type="submission" date="2023-10" db="EMBL/GenBank/DDBJ databases">
        <title>Draft genome sequence of Xylaria bambusicola isolate GMP-LS, the root and basal stem rot pathogen of sugarcane in Indonesia.</title>
        <authorList>
            <person name="Selvaraj P."/>
            <person name="Muralishankar V."/>
            <person name="Muruganantham S."/>
            <person name="Sp S."/>
            <person name="Haryani S."/>
            <person name="Lau K.J.X."/>
            <person name="Naqvi N.I."/>
        </authorList>
    </citation>
    <scope>NUCLEOTIDE SEQUENCE [LARGE SCALE GENOMIC DNA]</scope>
    <source>
        <strain evidence="3">GMP-LS</strain>
    </source>
</reference>
<keyword evidence="4" id="KW-1185">Reference proteome</keyword>
<dbReference type="Gene3D" id="3.60.130.10">
    <property type="entry name" value="Clavaminate synthase-like"/>
    <property type="match status" value="1"/>
</dbReference>
<dbReference type="PANTHER" id="PTHR10696">
    <property type="entry name" value="GAMMA-BUTYROBETAINE HYDROXYLASE-RELATED"/>
    <property type="match status" value="1"/>
</dbReference>
<name>A0AAN7UZ97_9PEZI</name>
<evidence type="ECO:0000259" key="2">
    <source>
        <dbReference type="Pfam" id="PF02668"/>
    </source>
</evidence>
<evidence type="ECO:0000313" key="3">
    <source>
        <dbReference type="EMBL" id="KAK5636528.1"/>
    </source>
</evidence>
<dbReference type="AlphaFoldDB" id="A0AAN7UZ97"/>